<dbReference type="OrthoDB" id="9809549at2"/>
<dbReference type="Pfam" id="PF12146">
    <property type="entry name" value="Hydrolase_4"/>
    <property type="match status" value="1"/>
</dbReference>
<dbReference type="Gene3D" id="3.40.50.1820">
    <property type="entry name" value="alpha/beta hydrolase"/>
    <property type="match status" value="1"/>
</dbReference>
<dbReference type="InterPro" id="IPR053145">
    <property type="entry name" value="AB_hydrolase_Est10"/>
</dbReference>
<proteinExistence type="predicted"/>
<dbReference type="InterPro" id="IPR024981">
    <property type="entry name" value="DUF3887"/>
</dbReference>
<reference evidence="3 4" key="1">
    <citation type="submission" date="2019-03" db="EMBL/GenBank/DDBJ databases">
        <title>Deep-cultivation of Planctomycetes and their phenomic and genomic characterization uncovers novel biology.</title>
        <authorList>
            <person name="Wiegand S."/>
            <person name="Jogler M."/>
            <person name="Boedeker C."/>
            <person name="Pinto D."/>
            <person name="Vollmers J."/>
            <person name="Rivas-Marin E."/>
            <person name="Kohn T."/>
            <person name="Peeters S.H."/>
            <person name="Heuer A."/>
            <person name="Rast P."/>
            <person name="Oberbeckmann S."/>
            <person name="Bunk B."/>
            <person name="Jeske O."/>
            <person name="Meyerdierks A."/>
            <person name="Storesund J.E."/>
            <person name="Kallscheuer N."/>
            <person name="Luecker S."/>
            <person name="Lage O.M."/>
            <person name="Pohl T."/>
            <person name="Merkel B.J."/>
            <person name="Hornburger P."/>
            <person name="Mueller R.-W."/>
            <person name="Bruemmer F."/>
            <person name="Labrenz M."/>
            <person name="Spormann A.M."/>
            <person name="Op den Camp H."/>
            <person name="Overmann J."/>
            <person name="Amann R."/>
            <person name="Jetten M.S.M."/>
            <person name="Mascher T."/>
            <person name="Medema M.H."/>
            <person name="Devos D.P."/>
            <person name="Kaster A.-K."/>
            <person name="Ovreas L."/>
            <person name="Rohde M."/>
            <person name="Galperin M.Y."/>
            <person name="Jogler C."/>
        </authorList>
    </citation>
    <scope>NUCLEOTIDE SEQUENCE [LARGE SCALE GENOMIC DNA]</scope>
    <source>
        <strain evidence="3 4">V202</strain>
    </source>
</reference>
<evidence type="ECO:0000259" key="1">
    <source>
        <dbReference type="Pfam" id="PF12146"/>
    </source>
</evidence>
<evidence type="ECO:0000259" key="2">
    <source>
        <dbReference type="Pfam" id="PF13026"/>
    </source>
</evidence>
<dbReference type="PANTHER" id="PTHR43265">
    <property type="entry name" value="ESTERASE ESTD"/>
    <property type="match status" value="1"/>
</dbReference>
<dbReference type="InterPro" id="IPR029058">
    <property type="entry name" value="AB_hydrolase_fold"/>
</dbReference>
<dbReference type="PANTHER" id="PTHR43265:SF1">
    <property type="entry name" value="ESTERASE ESTD"/>
    <property type="match status" value="1"/>
</dbReference>
<dbReference type="InterPro" id="IPR022742">
    <property type="entry name" value="Hydrolase_4"/>
</dbReference>
<dbReference type="Pfam" id="PF13026">
    <property type="entry name" value="DUF3887"/>
    <property type="match status" value="1"/>
</dbReference>
<feature type="domain" description="Serine aminopeptidase S33" evidence="1">
    <location>
        <begin position="201"/>
        <end position="419"/>
    </location>
</feature>
<evidence type="ECO:0000313" key="3">
    <source>
        <dbReference type="EMBL" id="QDU11578.1"/>
    </source>
</evidence>
<dbReference type="Proteomes" id="UP000318384">
    <property type="component" value="Chromosome"/>
</dbReference>
<gene>
    <name evidence="3" type="ORF">V202x_50020</name>
</gene>
<keyword evidence="4" id="KW-1185">Reference proteome</keyword>
<keyword evidence="3" id="KW-0378">Hydrolase</keyword>
<dbReference type="GO" id="GO:0052689">
    <property type="term" value="F:carboxylic ester hydrolase activity"/>
    <property type="evidence" value="ECO:0007669"/>
    <property type="project" value="TreeGrafter"/>
</dbReference>
<feature type="domain" description="DUF3887" evidence="2">
    <location>
        <begin position="42"/>
        <end position="131"/>
    </location>
</feature>
<sequence length="452" mass="50435">MQKRLSGLILSFIIGAYCILFVPGQAAFATQGQQNAEQVKLAKEFVSQLSKGKFELSVARFDKVMSKALPADKLKTIWGGIVRQFGQLQRTSETREEIVNQYHLVFVTCEFERGKLDAKVVFSVDNKITGLFFVPTESYRTPSYVDASLFEEEEVTFGKGIWLLPGTLSLPKGKGPFPAVVLVHGSGPNDRDETIGPNKPFRDLAQGLASQGIAVLRYEKRTKHHRLKMALLMGNMTVKEETIDDAVAAVDFLVKHERIDSSRVFVLGHSLGGNLIPRIGTETDRIAGFISLAGSVRPLEDLVLDQTRYLFSYDGKITDEEQLKIDEIARQVKKVKSPELSPETDTNELPLGIPAKYWLGLRGYNPAVSAKALKAPLLILQGERDYQVTMDDFSKWKNALESRSKVKFISYPKLNHLFMEGEEKSSPAEYTVPGNVAKAVINDIAHWVKTQK</sequence>
<dbReference type="RefSeq" id="WP_145179350.1">
    <property type="nucleotide sequence ID" value="NZ_CP037422.1"/>
</dbReference>
<name>A0A517X252_9PLAN</name>
<dbReference type="EMBL" id="CP037422">
    <property type="protein sequence ID" value="QDU11578.1"/>
    <property type="molecule type" value="Genomic_DNA"/>
</dbReference>
<evidence type="ECO:0000313" key="4">
    <source>
        <dbReference type="Proteomes" id="UP000318384"/>
    </source>
</evidence>
<dbReference type="AlphaFoldDB" id="A0A517X252"/>
<dbReference type="Gene3D" id="3.10.450.590">
    <property type="match status" value="1"/>
</dbReference>
<accession>A0A517X252</accession>
<dbReference type="SUPFAM" id="SSF53474">
    <property type="entry name" value="alpha/beta-Hydrolases"/>
    <property type="match status" value="1"/>
</dbReference>
<protein>
    <submittedName>
        <fullName evidence="3">Alpha/beta hydrolase family protein</fullName>
    </submittedName>
</protein>
<organism evidence="3 4">
    <name type="scientific">Gimesia aquarii</name>
    <dbReference type="NCBI Taxonomy" id="2527964"/>
    <lineage>
        <taxon>Bacteria</taxon>
        <taxon>Pseudomonadati</taxon>
        <taxon>Planctomycetota</taxon>
        <taxon>Planctomycetia</taxon>
        <taxon>Planctomycetales</taxon>
        <taxon>Planctomycetaceae</taxon>
        <taxon>Gimesia</taxon>
    </lineage>
</organism>